<evidence type="ECO:0000256" key="7">
    <source>
        <dbReference type="ARBA" id="ARBA00023136"/>
    </source>
</evidence>
<dbReference type="CDD" id="cd03257">
    <property type="entry name" value="ABC_NikE_OppD_transporters"/>
    <property type="match status" value="1"/>
</dbReference>
<proteinExistence type="inferred from homology"/>
<dbReference type="InterPro" id="IPR027417">
    <property type="entry name" value="P-loop_NTPase"/>
</dbReference>
<keyword evidence="4" id="KW-1003">Cell membrane</keyword>
<dbReference type="InterPro" id="IPR003593">
    <property type="entry name" value="AAA+_ATPase"/>
</dbReference>
<dbReference type="NCBIfam" id="TIGR01727">
    <property type="entry name" value="oligo_HPY"/>
    <property type="match status" value="1"/>
</dbReference>
<dbReference type="GO" id="GO:0005886">
    <property type="term" value="C:plasma membrane"/>
    <property type="evidence" value="ECO:0007669"/>
    <property type="project" value="UniProtKB-SubCell"/>
</dbReference>
<sequence>MNAASEEQPLLKVEGLCVDVTIQGRDYAALKDVSFTVQRAEAHGLVGESGSGKSLALRSLMGLLSANARVSSGSAYFNGADLFANSGRNFRRIRGAGISMVFQEPAVALNPIARVGTQITDGIAQRKGLSRKQARDYAIHMMGLVGIPSPELRVDAYPFQLSGGMRQRVMIAASVACEPELILCDEPTTALDVTVQAQVLALFDGLRAELNAGILYVTHDLAVVSELCSTISVLYAGRLVESGTAAEVLGNPREDYTRALLAATPRIDEPGQRLRSIPGTTPALRDRPAGYSFAMRVADHAPDSPSILQEL</sequence>
<name>A0A558GVJ7_PAENT</name>
<gene>
    <name evidence="9" type="ORF">FQP90_15180</name>
</gene>
<dbReference type="OrthoDB" id="8481147at2"/>
<feature type="domain" description="ABC transporter" evidence="8">
    <location>
        <begin position="11"/>
        <end position="261"/>
    </location>
</feature>
<dbReference type="PANTHER" id="PTHR43297">
    <property type="entry name" value="OLIGOPEPTIDE TRANSPORT ATP-BINDING PROTEIN APPD"/>
    <property type="match status" value="1"/>
</dbReference>
<keyword evidence="5" id="KW-0547">Nucleotide-binding</keyword>
<comment type="subcellular location">
    <subcellularLocation>
        <location evidence="1">Cell membrane</location>
        <topology evidence="1">Peripheral membrane protein</topology>
    </subcellularLocation>
</comment>
<protein>
    <submittedName>
        <fullName evidence="9">ABC transporter ATP-binding protein</fullName>
    </submittedName>
</protein>
<dbReference type="FunFam" id="3.40.50.300:FF:000016">
    <property type="entry name" value="Oligopeptide ABC transporter ATP-binding component"/>
    <property type="match status" value="1"/>
</dbReference>
<dbReference type="SMART" id="SM00382">
    <property type="entry name" value="AAA"/>
    <property type="match status" value="1"/>
</dbReference>
<dbReference type="SUPFAM" id="SSF52540">
    <property type="entry name" value="P-loop containing nucleoside triphosphate hydrolases"/>
    <property type="match status" value="1"/>
</dbReference>
<comment type="caution">
    <text evidence="9">The sequence shown here is derived from an EMBL/GenBank/DDBJ whole genome shotgun (WGS) entry which is preliminary data.</text>
</comment>
<keyword evidence="7" id="KW-0472">Membrane</keyword>
<dbReference type="InterPro" id="IPR017871">
    <property type="entry name" value="ABC_transporter-like_CS"/>
</dbReference>
<dbReference type="RefSeq" id="WP_144651910.1">
    <property type="nucleotide sequence ID" value="NZ_VNFK01000012.1"/>
</dbReference>
<evidence type="ECO:0000313" key="9">
    <source>
        <dbReference type="EMBL" id="TVU60900.1"/>
    </source>
</evidence>
<evidence type="ECO:0000259" key="8">
    <source>
        <dbReference type="PROSITE" id="PS50893"/>
    </source>
</evidence>
<keyword evidence="3" id="KW-0813">Transport</keyword>
<dbReference type="Pfam" id="PF08352">
    <property type="entry name" value="oligo_HPY"/>
    <property type="match status" value="1"/>
</dbReference>
<organism evidence="9 10">
    <name type="scientific">Paenarthrobacter nitroguajacolicus</name>
    <name type="common">Arthrobacter nitroguajacolicus</name>
    <dbReference type="NCBI Taxonomy" id="211146"/>
    <lineage>
        <taxon>Bacteria</taxon>
        <taxon>Bacillati</taxon>
        <taxon>Actinomycetota</taxon>
        <taxon>Actinomycetes</taxon>
        <taxon>Micrococcales</taxon>
        <taxon>Micrococcaceae</taxon>
        <taxon>Paenarthrobacter</taxon>
    </lineage>
</organism>
<dbReference type="InterPro" id="IPR003439">
    <property type="entry name" value="ABC_transporter-like_ATP-bd"/>
</dbReference>
<reference evidence="9 10" key="1">
    <citation type="submission" date="2019-07" db="EMBL/GenBank/DDBJ databases">
        <title>Diversity of Bacteria from Kongsfjorden, Arctic.</title>
        <authorList>
            <person name="Yu Y."/>
        </authorList>
    </citation>
    <scope>NUCLEOTIDE SEQUENCE [LARGE SCALE GENOMIC DNA]</scope>
    <source>
        <strain evidence="9 10">SM1928</strain>
    </source>
</reference>
<accession>A0A558GVJ7</accession>
<dbReference type="GO" id="GO:0005524">
    <property type="term" value="F:ATP binding"/>
    <property type="evidence" value="ECO:0007669"/>
    <property type="project" value="UniProtKB-KW"/>
</dbReference>
<dbReference type="InterPro" id="IPR013563">
    <property type="entry name" value="Oligopep_ABC_C"/>
</dbReference>
<evidence type="ECO:0000256" key="5">
    <source>
        <dbReference type="ARBA" id="ARBA00022741"/>
    </source>
</evidence>
<evidence type="ECO:0000313" key="10">
    <source>
        <dbReference type="Proteomes" id="UP000316500"/>
    </source>
</evidence>
<dbReference type="Proteomes" id="UP000316500">
    <property type="component" value="Unassembled WGS sequence"/>
</dbReference>
<comment type="similarity">
    <text evidence="2">Belongs to the ABC transporter superfamily.</text>
</comment>
<evidence type="ECO:0000256" key="6">
    <source>
        <dbReference type="ARBA" id="ARBA00022840"/>
    </source>
</evidence>
<dbReference type="PROSITE" id="PS50893">
    <property type="entry name" value="ABC_TRANSPORTER_2"/>
    <property type="match status" value="1"/>
</dbReference>
<dbReference type="PANTHER" id="PTHR43297:SF2">
    <property type="entry name" value="DIPEPTIDE TRANSPORT ATP-BINDING PROTEIN DPPD"/>
    <property type="match status" value="1"/>
</dbReference>
<evidence type="ECO:0000256" key="2">
    <source>
        <dbReference type="ARBA" id="ARBA00005417"/>
    </source>
</evidence>
<dbReference type="PROSITE" id="PS00211">
    <property type="entry name" value="ABC_TRANSPORTER_1"/>
    <property type="match status" value="1"/>
</dbReference>
<dbReference type="Pfam" id="PF00005">
    <property type="entry name" value="ABC_tran"/>
    <property type="match status" value="1"/>
</dbReference>
<dbReference type="GO" id="GO:0016887">
    <property type="term" value="F:ATP hydrolysis activity"/>
    <property type="evidence" value="ECO:0007669"/>
    <property type="project" value="InterPro"/>
</dbReference>
<keyword evidence="6 9" id="KW-0067">ATP-binding</keyword>
<dbReference type="EMBL" id="VNFK01000012">
    <property type="protein sequence ID" value="TVU60900.1"/>
    <property type="molecule type" value="Genomic_DNA"/>
</dbReference>
<dbReference type="AlphaFoldDB" id="A0A558GVJ7"/>
<evidence type="ECO:0000256" key="4">
    <source>
        <dbReference type="ARBA" id="ARBA00022475"/>
    </source>
</evidence>
<dbReference type="InterPro" id="IPR050388">
    <property type="entry name" value="ABC_Ni/Peptide_Import"/>
</dbReference>
<evidence type="ECO:0000256" key="1">
    <source>
        <dbReference type="ARBA" id="ARBA00004202"/>
    </source>
</evidence>
<evidence type="ECO:0000256" key="3">
    <source>
        <dbReference type="ARBA" id="ARBA00022448"/>
    </source>
</evidence>
<dbReference type="Gene3D" id="3.40.50.300">
    <property type="entry name" value="P-loop containing nucleotide triphosphate hydrolases"/>
    <property type="match status" value="1"/>
</dbReference>
<dbReference type="GO" id="GO:0015833">
    <property type="term" value="P:peptide transport"/>
    <property type="evidence" value="ECO:0007669"/>
    <property type="project" value="InterPro"/>
</dbReference>